<organism evidence="1 2">
    <name type="scientific">Ottowia pentelensis</name>
    <dbReference type="NCBI Taxonomy" id="511108"/>
    <lineage>
        <taxon>Bacteria</taxon>
        <taxon>Pseudomonadati</taxon>
        <taxon>Pseudomonadota</taxon>
        <taxon>Betaproteobacteria</taxon>
        <taxon>Burkholderiales</taxon>
        <taxon>Comamonadaceae</taxon>
        <taxon>Ottowia</taxon>
    </lineage>
</organism>
<dbReference type="Proteomes" id="UP001589834">
    <property type="component" value="Unassembled WGS sequence"/>
</dbReference>
<name>A0ABV6PQR2_9BURK</name>
<evidence type="ECO:0000313" key="1">
    <source>
        <dbReference type="EMBL" id="MFC0592176.1"/>
    </source>
</evidence>
<keyword evidence="2" id="KW-1185">Reference proteome</keyword>
<evidence type="ECO:0000313" key="2">
    <source>
        <dbReference type="Proteomes" id="UP001589834"/>
    </source>
</evidence>
<sequence>MLNPTTRRALFWLVLLGFIGWDFVHSAPVNLRLEPPIITAGSGTHVSAGHCAMPK</sequence>
<accession>A0ABV6PQR2</accession>
<proteinExistence type="predicted"/>
<dbReference type="EMBL" id="JBHLTN010000011">
    <property type="protein sequence ID" value="MFC0592176.1"/>
    <property type="molecule type" value="Genomic_DNA"/>
</dbReference>
<reference evidence="1 2" key="1">
    <citation type="submission" date="2024-09" db="EMBL/GenBank/DDBJ databases">
        <authorList>
            <person name="Sun Q."/>
            <person name="Mori K."/>
        </authorList>
    </citation>
    <scope>NUCLEOTIDE SEQUENCE [LARGE SCALE GENOMIC DNA]</scope>
    <source>
        <strain evidence="1 2">NCAIM B.02336</strain>
    </source>
</reference>
<gene>
    <name evidence="1" type="ORF">ACFFGG_06370</name>
</gene>
<comment type="caution">
    <text evidence="1">The sequence shown here is derived from an EMBL/GenBank/DDBJ whole genome shotgun (WGS) entry which is preliminary data.</text>
</comment>
<protein>
    <submittedName>
        <fullName evidence="1">Uncharacterized protein</fullName>
    </submittedName>
</protein>
<dbReference type="RefSeq" id="WP_293222529.1">
    <property type="nucleotide sequence ID" value="NZ_JBHLTN010000011.1"/>
</dbReference>